<dbReference type="OrthoDB" id="1367865at2759"/>
<dbReference type="GO" id="GO:0000118">
    <property type="term" value="C:histone deacetylase complex"/>
    <property type="evidence" value="ECO:0007669"/>
    <property type="project" value="TreeGrafter"/>
</dbReference>
<sequence length="865" mass="94021">MSSSPEGVSNTTDPSGGGGAVEQLHSHIKLSISADEVNLLVYRYLMEAGFRHSAFTFEAESRVPQTSAFATTQIPPGALVSLLQKALIYLYIQSHCGKNGEQIRCEGSFSLLRPHEHLVPTATVSEEEDEEEEEEEEFNNRSTKRSSRGGSRRNSAAGEAFTDDTSLEDYNDDSKRRHSKGSRSSVGKRDEEEEEEDGEDSGTHEGSSMTSSPRSKRRRRRRRMQKEQERRKGEETDGSQSSASAQSTGNVKDTASEVKAQEEEGEKGEEGSPAEGSSSRPPKMRKRGRLVTAGPLAAAEAGEGDGEGEEEDAEMKTEEEEGTALGATEEAAETKGDDRHDGKEEAIVMPLVYWGGGSYRVYDARWGRYQLADPSRDRSSLHCLSPVAAMQWSPVFDGLLATVNGDGQVALFWSPMGGDDSSEQREWNKSSECDDADGLMGYLLVDASATSINLLLQQQEGDDSMGAAGQQQAYLSWSATKGEYSVLAVSGESSRNIRLRWVERTQKGFVIAGRAELKYSQEGEEKEEGEGEGGGFHAVEFCGTESAGDLPEVGGSPITGDLPEVGGTIAATSTYLAASMDESVLIWQVDCSRPGESPELIWTVEDTSSFSMAWLGSTYLALGTLSPYTLLVDTRDNAQKKLFLVGEGEEVEGGSSSSSNRFILECSFDDSGSKRLAAITDSEPTDAYVTVWMDPTARRPNKPVVLRINSKGETPPLQAQEMIRWMPGSDGDVLCAAYEGGVVVVWDVLNQSVLHRLPCIDTITAIEWQRELYLGQEGEGGDVVAPPLLVTMMLGKKCVIWSEGRVVSAFDLRCDDENAPGYIAWCPTCNYLAASAGGNETPLIFDVKPVVKEASRRFMTSVKQQ</sequence>
<comment type="subcellular location">
    <subcellularLocation>
        <location evidence="1">Nucleus</location>
    </subcellularLocation>
</comment>
<feature type="region of interest" description="Disordered" evidence="5">
    <location>
        <begin position="116"/>
        <end position="343"/>
    </location>
</feature>
<name>C5K742_PERM5</name>
<feature type="compositionally biased region" description="Basic residues" evidence="5">
    <location>
        <begin position="142"/>
        <end position="151"/>
    </location>
</feature>
<feature type="compositionally biased region" description="Basic residues" evidence="5">
    <location>
        <begin position="214"/>
        <end position="224"/>
    </location>
</feature>
<dbReference type="PROSITE" id="PS50896">
    <property type="entry name" value="LISH"/>
    <property type="match status" value="1"/>
</dbReference>
<keyword evidence="2" id="KW-0853">WD repeat</keyword>
<proteinExistence type="predicted"/>
<dbReference type="AlphaFoldDB" id="C5K742"/>
<dbReference type="EMBL" id="GG671079">
    <property type="protein sequence ID" value="EER19377.1"/>
    <property type="molecule type" value="Genomic_DNA"/>
</dbReference>
<evidence type="ECO:0000256" key="1">
    <source>
        <dbReference type="ARBA" id="ARBA00004123"/>
    </source>
</evidence>
<feature type="compositionally biased region" description="Basic and acidic residues" evidence="5">
    <location>
        <begin position="332"/>
        <end position="343"/>
    </location>
</feature>
<dbReference type="Proteomes" id="UP000007800">
    <property type="component" value="Unassembled WGS sequence"/>
</dbReference>
<dbReference type="SUPFAM" id="SSF50978">
    <property type="entry name" value="WD40 repeat-like"/>
    <property type="match status" value="1"/>
</dbReference>
<keyword evidence="4" id="KW-0539">Nucleus</keyword>
<keyword evidence="7" id="KW-1185">Reference proteome</keyword>
<dbReference type="PANTHER" id="PTHR22846">
    <property type="entry name" value="WD40 REPEAT PROTEIN"/>
    <property type="match status" value="1"/>
</dbReference>
<reference evidence="6 7" key="1">
    <citation type="submission" date="2008-07" db="EMBL/GenBank/DDBJ databases">
        <authorList>
            <person name="El-Sayed N."/>
            <person name="Caler E."/>
            <person name="Inman J."/>
            <person name="Amedeo P."/>
            <person name="Hass B."/>
            <person name="Wortman J."/>
        </authorList>
    </citation>
    <scope>NUCLEOTIDE SEQUENCE [LARGE SCALE GENOMIC DNA]</scope>
    <source>
        <strain evidence="7">ATCC 50983 / TXsc</strain>
    </source>
</reference>
<protein>
    <submittedName>
        <fullName evidence="6">Uncharacterized protein</fullName>
    </submittedName>
</protein>
<dbReference type="GO" id="GO:0003714">
    <property type="term" value="F:transcription corepressor activity"/>
    <property type="evidence" value="ECO:0007669"/>
    <property type="project" value="InterPro"/>
</dbReference>
<dbReference type="InterPro" id="IPR045183">
    <property type="entry name" value="Ebi-like"/>
</dbReference>
<evidence type="ECO:0000256" key="4">
    <source>
        <dbReference type="ARBA" id="ARBA00023242"/>
    </source>
</evidence>
<keyword evidence="3" id="KW-0677">Repeat</keyword>
<dbReference type="Gene3D" id="1.20.960.30">
    <property type="match status" value="1"/>
</dbReference>
<evidence type="ECO:0000313" key="7">
    <source>
        <dbReference type="Proteomes" id="UP000007800"/>
    </source>
</evidence>
<feature type="compositionally biased region" description="Acidic residues" evidence="5">
    <location>
        <begin position="161"/>
        <end position="171"/>
    </location>
</feature>
<evidence type="ECO:0000256" key="3">
    <source>
        <dbReference type="ARBA" id="ARBA00022737"/>
    </source>
</evidence>
<feature type="compositionally biased region" description="Acidic residues" evidence="5">
    <location>
        <begin position="125"/>
        <end position="137"/>
    </location>
</feature>
<organism evidence="7">
    <name type="scientific">Perkinsus marinus (strain ATCC 50983 / TXsc)</name>
    <dbReference type="NCBI Taxonomy" id="423536"/>
    <lineage>
        <taxon>Eukaryota</taxon>
        <taxon>Sar</taxon>
        <taxon>Alveolata</taxon>
        <taxon>Perkinsozoa</taxon>
        <taxon>Perkinsea</taxon>
        <taxon>Perkinsida</taxon>
        <taxon>Perkinsidae</taxon>
        <taxon>Perkinsus</taxon>
    </lineage>
</organism>
<feature type="compositionally biased region" description="Acidic residues" evidence="5">
    <location>
        <begin position="302"/>
        <end position="322"/>
    </location>
</feature>
<dbReference type="InterPro" id="IPR036322">
    <property type="entry name" value="WD40_repeat_dom_sf"/>
</dbReference>
<dbReference type="GO" id="GO:0006357">
    <property type="term" value="P:regulation of transcription by RNA polymerase II"/>
    <property type="evidence" value="ECO:0007669"/>
    <property type="project" value="TreeGrafter"/>
</dbReference>
<feature type="compositionally biased region" description="Acidic residues" evidence="5">
    <location>
        <begin position="191"/>
        <end position="200"/>
    </location>
</feature>
<feature type="compositionally biased region" description="Polar residues" evidence="5">
    <location>
        <begin position="1"/>
        <end position="14"/>
    </location>
</feature>
<evidence type="ECO:0000256" key="2">
    <source>
        <dbReference type="ARBA" id="ARBA00022574"/>
    </source>
</evidence>
<dbReference type="RefSeq" id="XP_002787581.1">
    <property type="nucleotide sequence ID" value="XM_002787535.1"/>
</dbReference>
<dbReference type="Pfam" id="PF08513">
    <property type="entry name" value="LisH"/>
    <property type="match status" value="1"/>
</dbReference>
<feature type="compositionally biased region" description="Basic and acidic residues" evidence="5">
    <location>
        <begin position="225"/>
        <end position="235"/>
    </location>
</feature>
<dbReference type="InterPro" id="IPR015943">
    <property type="entry name" value="WD40/YVTN_repeat-like_dom_sf"/>
</dbReference>
<evidence type="ECO:0000313" key="6">
    <source>
        <dbReference type="EMBL" id="EER19377.1"/>
    </source>
</evidence>
<dbReference type="GeneID" id="9039638"/>
<feature type="compositionally biased region" description="Low complexity" evidence="5">
    <location>
        <begin position="204"/>
        <end position="213"/>
    </location>
</feature>
<dbReference type="OMA" id="TITAIEW"/>
<accession>C5K742</accession>
<dbReference type="SMART" id="SM00667">
    <property type="entry name" value="LisH"/>
    <property type="match status" value="1"/>
</dbReference>
<dbReference type="Gene3D" id="2.130.10.10">
    <property type="entry name" value="YVTN repeat-like/Quinoprotein amine dehydrogenase"/>
    <property type="match status" value="1"/>
</dbReference>
<dbReference type="InterPro" id="IPR006594">
    <property type="entry name" value="LisH"/>
</dbReference>
<feature type="region of interest" description="Disordered" evidence="5">
    <location>
        <begin position="1"/>
        <end position="20"/>
    </location>
</feature>
<gene>
    <name evidence="6" type="ORF">Pmar_PMAR012353</name>
</gene>
<dbReference type="PANTHER" id="PTHR22846:SF2">
    <property type="entry name" value="F-BOX-LIKE_WD REPEAT-CONTAINING PROTEIN EBI"/>
    <property type="match status" value="1"/>
</dbReference>
<dbReference type="InParanoid" id="C5K742"/>
<evidence type="ECO:0000256" key="5">
    <source>
        <dbReference type="SAM" id="MobiDB-lite"/>
    </source>
</evidence>